<proteinExistence type="predicted"/>
<evidence type="ECO:0000313" key="2">
    <source>
        <dbReference type="Proteomes" id="UP000612362"/>
    </source>
</evidence>
<dbReference type="AlphaFoldDB" id="A0A8J3MUB2"/>
<reference evidence="1" key="1">
    <citation type="submission" date="2020-10" db="EMBL/GenBank/DDBJ databases">
        <title>Taxonomic study of unclassified bacteria belonging to the class Ktedonobacteria.</title>
        <authorList>
            <person name="Yabe S."/>
            <person name="Wang C.M."/>
            <person name="Zheng Y."/>
            <person name="Sakai Y."/>
            <person name="Cavaletti L."/>
            <person name="Monciardini P."/>
            <person name="Donadio S."/>
        </authorList>
    </citation>
    <scope>NUCLEOTIDE SEQUENCE</scope>
    <source>
        <strain evidence="1">SOSP1-1</strain>
    </source>
</reference>
<dbReference type="EMBL" id="BNJF01000003">
    <property type="protein sequence ID" value="GHO48025.1"/>
    <property type="molecule type" value="Genomic_DNA"/>
</dbReference>
<dbReference type="InterPro" id="IPR012964">
    <property type="entry name" value="DUF1702"/>
</dbReference>
<name>A0A8J3MUB2_9CHLR</name>
<gene>
    <name evidence="1" type="ORF">KSX_61880</name>
</gene>
<sequence>MRAAVGPHLSQLAVGVAIAAHARLLAHTPAPYAEIASSVLCNTTIEEASQMVESAYADIPTNDTRPAYQIWRERIEAQLGALVEYGVG</sequence>
<dbReference type="Pfam" id="PF08012">
    <property type="entry name" value="DUF1702"/>
    <property type="match status" value="1"/>
</dbReference>
<accession>A0A8J3MUB2</accession>
<evidence type="ECO:0000313" key="1">
    <source>
        <dbReference type="EMBL" id="GHO48025.1"/>
    </source>
</evidence>
<comment type="caution">
    <text evidence="1">The sequence shown here is derived from an EMBL/GenBank/DDBJ whole genome shotgun (WGS) entry which is preliminary data.</text>
</comment>
<protein>
    <submittedName>
        <fullName evidence="1">Uncharacterized protein</fullName>
    </submittedName>
</protein>
<dbReference type="Proteomes" id="UP000612362">
    <property type="component" value="Unassembled WGS sequence"/>
</dbReference>
<keyword evidence="2" id="KW-1185">Reference proteome</keyword>
<organism evidence="1 2">
    <name type="scientific">Ktedonospora formicarum</name>
    <dbReference type="NCBI Taxonomy" id="2778364"/>
    <lineage>
        <taxon>Bacteria</taxon>
        <taxon>Bacillati</taxon>
        <taxon>Chloroflexota</taxon>
        <taxon>Ktedonobacteria</taxon>
        <taxon>Ktedonobacterales</taxon>
        <taxon>Ktedonobacteraceae</taxon>
        <taxon>Ktedonospora</taxon>
    </lineage>
</organism>